<gene>
    <name evidence="2" type="ORF">CEPID_08085</name>
</gene>
<comment type="cofactor">
    <cofactor evidence="1">
        <name>Mg(2+)</name>
        <dbReference type="ChEBI" id="CHEBI:18420"/>
    </cofactor>
</comment>
<dbReference type="SUPFAM" id="SSF56655">
    <property type="entry name" value="Carbohydrate phosphatase"/>
    <property type="match status" value="1"/>
</dbReference>
<feature type="binding site" evidence="1">
    <location>
        <position position="212"/>
    </location>
    <ligand>
        <name>Mg(2+)</name>
        <dbReference type="ChEBI" id="CHEBI:18420"/>
        <label>1</label>
        <note>catalytic</note>
    </ligand>
</feature>
<keyword evidence="1" id="KW-0479">Metal-binding</keyword>
<organism evidence="2 3">
    <name type="scientific">Corynebacterium epidermidicanis</name>
    <dbReference type="NCBI Taxonomy" id="1050174"/>
    <lineage>
        <taxon>Bacteria</taxon>
        <taxon>Bacillati</taxon>
        <taxon>Actinomycetota</taxon>
        <taxon>Actinomycetes</taxon>
        <taxon>Mycobacteriales</taxon>
        <taxon>Corynebacteriaceae</taxon>
        <taxon>Corynebacterium</taxon>
    </lineage>
</organism>
<dbReference type="AlphaFoldDB" id="A0A0G3GX67"/>
<dbReference type="Pfam" id="PF00459">
    <property type="entry name" value="Inositol_P"/>
    <property type="match status" value="1"/>
</dbReference>
<dbReference type="InterPro" id="IPR000760">
    <property type="entry name" value="Inositol_monophosphatase-like"/>
</dbReference>
<keyword evidence="2" id="KW-0378">Hydrolase</keyword>
<feature type="binding site" evidence="1">
    <location>
        <position position="66"/>
    </location>
    <ligand>
        <name>Mg(2+)</name>
        <dbReference type="ChEBI" id="CHEBI:18420"/>
        <label>1</label>
        <note>catalytic</note>
    </ligand>
</feature>
<sequence>MLDARMLLAIAEATIDDAEKVFLANIGVAERIAKGGNDFATTADLDIERMLRRTLTTMTGLPVYGEEGGGVLSDEAIWVVDPIDGTSNFAVGNPMCAILVSLLVESKPVLAVCSMPALGKRLSVCEGGPILLNGQPQSPLPEPDLSYSHIGFGSIVANHGHEFHTRLRRALLAELSDDHARLRVTGSVGVDLAFAALGVFSSVVTFSPFAWDNAVGVMLTETAGLTVTDLHGNPWTPQSTGVIAGTPVQHAHILGTINDIRA</sequence>
<evidence type="ECO:0000313" key="3">
    <source>
        <dbReference type="Proteomes" id="UP000035368"/>
    </source>
</evidence>
<feature type="binding site" evidence="1">
    <location>
        <position position="83"/>
    </location>
    <ligand>
        <name>Mg(2+)</name>
        <dbReference type="ChEBI" id="CHEBI:18420"/>
        <label>1</label>
        <note>catalytic</note>
    </ligand>
</feature>
<dbReference type="STRING" id="1050174.CEPID_08085"/>
<dbReference type="EC" id="3.1.3.25" evidence="2"/>
<keyword evidence="3" id="KW-1185">Reference proteome</keyword>
<dbReference type="PATRIC" id="fig|1050174.4.peg.1628"/>
<dbReference type="GO" id="GO:0046872">
    <property type="term" value="F:metal ion binding"/>
    <property type="evidence" value="ECO:0007669"/>
    <property type="project" value="UniProtKB-KW"/>
</dbReference>
<name>A0A0G3GX67_9CORY</name>
<proteinExistence type="predicted"/>
<dbReference type="Gene3D" id="3.40.190.80">
    <property type="match status" value="1"/>
</dbReference>
<dbReference type="PANTHER" id="PTHR20854">
    <property type="entry name" value="INOSITOL MONOPHOSPHATASE"/>
    <property type="match status" value="1"/>
</dbReference>
<dbReference type="GO" id="GO:0007165">
    <property type="term" value="P:signal transduction"/>
    <property type="evidence" value="ECO:0007669"/>
    <property type="project" value="TreeGrafter"/>
</dbReference>
<accession>A0A0G3GX67</accession>
<dbReference type="EMBL" id="CP011541">
    <property type="protein sequence ID" value="AKK03467.1"/>
    <property type="molecule type" value="Genomic_DNA"/>
</dbReference>
<dbReference type="Gene3D" id="3.30.540.10">
    <property type="entry name" value="Fructose-1,6-Bisphosphatase, subunit A, domain 1"/>
    <property type="match status" value="1"/>
</dbReference>
<dbReference type="Proteomes" id="UP000035368">
    <property type="component" value="Chromosome"/>
</dbReference>
<evidence type="ECO:0000313" key="2">
    <source>
        <dbReference type="EMBL" id="AKK03467.1"/>
    </source>
</evidence>
<protein>
    <submittedName>
        <fullName evidence="2">Inositol monophosphatase/fructose-1,6-bisphosphatase family protein</fullName>
        <ecNumber evidence="2">3.1.3.25</ecNumber>
    </submittedName>
</protein>
<reference evidence="2 3" key="1">
    <citation type="submission" date="2015-05" db="EMBL/GenBank/DDBJ databases">
        <title>Complete genome sequence of Corynebacterium epidermidicanis DSM 45586, isolated from the skin of a dog suffering from pruritus.</title>
        <authorList>
            <person name="Ruckert C."/>
            <person name="Albersmeier A."/>
            <person name="Winkler A."/>
            <person name="Tauch A."/>
        </authorList>
    </citation>
    <scope>NUCLEOTIDE SEQUENCE [LARGE SCALE GENOMIC DNA]</scope>
    <source>
        <strain evidence="2 3">DSM 45586</strain>
    </source>
</reference>
<feature type="binding site" evidence="1">
    <location>
        <position position="84"/>
    </location>
    <ligand>
        <name>Mg(2+)</name>
        <dbReference type="ChEBI" id="CHEBI:18420"/>
        <label>1</label>
        <note>catalytic</note>
    </ligand>
</feature>
<dbReference type="GO" id="GO:0008934">
    <property type="term" value="F:inositol monophosphate 1-phosphatase activity"/>
    <property type="evidence" value="ECO:0007669"/>
    <property type="project" value="TreeGrafter"/>
</dbReference>
<dbReference type="RefSeq" id="WP_047240497.1">
    <property type="nucleotide sequence ID" value="NZ_CP011541.1"/>
</dbReference>
<feature type="binding site" evidence="1">
    <location>
        <position position="81"/>
    </location>
    <ligand>
        <name>Mg(2+)</name>
        <dbReference type="ChEBI" id="CHEBI:18420"/>
        <label>1</label>
        <note>catalytic</note>
    </ligand>
</feature>
<dbReference type="OrthoDB" id="9772456at2"/>
<dbReference type="GO" id="GO:0006020">
    <property type="term" value="P:inositol metabolic process"/>
    <property type="evidence" value="ECO:0007669"/>
    <property type="project" value="TreeGrafter"/>
</dbReference>
<dbReference type="PANTHER" id="PTHR20854:SF4">
    <property type="entry name" value="INOSITOL-1-MONOPHOSPHATASE-RELATED"/>
    <property type="match status" value="1"/>
</dbReference>
<evidence type="ECO:0000256" key="1">
    <source>
        <dbReference type="PIRSR" id="PIRSR600760-2"/>
    </source>
</evidence>
<dbReference type="PRINTS" id="PR00377">
    <property type="entry name" value="IMPHPHTASES"/>
</dbReference>
<keyword evidence="1" id="KW-0460">Magnesium</keyword>
<dbReference type="CDD" id="cd01637">
    <property type="entry name" value="IMPase_like"/>
    <property type="match status" value="1"/>
</dbReference>
<dbReference type="KEGG" id="cei:CEPID_08085"/>